<dbReference type="OrthoDB" id="9804019at2"/>
<feature type="domain" description="Sigma-54 factor interaction" evidence="19">
    <location>
        <begin position="148"/>
        <end position="378"/>
    </location>
</feature>
<dbReference type="PROSITE" id="PS00675">
    <property type="entry name" value="SIGMA54_INTERACT_1"/>
    <property type="match status" value="1"/>
</dbReference>
<feature type="compositionally biased region" description="Pro residues" evidence="18">
    <location>
        <begin position="421"/>
        <end position="434"/>
    </location>
</feature>
<dbReference type="PRINTS" id="PR01590">
    <property type="entry name" value="HTHFIS"/>
</dbReference>
<evidence type="ECO:0000256" key="12">
    <source>
        <dbReference type="ARBA" id="ARBA00023163"/>
    </source>
</evidence>
<dbReference type="PROSITE" id="PS00688">
    <property type="entry name" value="SIGMA54_INTERACT_3"/>
    <property type="match status" value="1"/>
</dbReference>
<dbReference type="InterPro" id="IPR058031">
    <property type="entry name" value="AAA_lid_NorR"/>
</dbReference>
<evidence type="ECO:0000256" key="18">
    <source>
        <dbReference type="SAM" id="MobiDB-lite"/>
    </source>
</evidence>
<dbReference type="PROSITE" id="PS50045">
    <property type="entry name" value="SIGMA54_INTERACT_4"/>
    <property type="match status" value="1"/>
</dbReference>
<dbReference type="EMBL" id="CP036532">
    <property type="protein sequence ID" value="QBK31745.1"/>
    <property type="molecule type" value="Genomic_DNA"/>
</dbReference>
<dbReference type="PANTHER" id="PTHR32071:SF95">
    <property type="entry name" value="DNA-BINDING TRANSCRIPTIONAL REGULATOR NTRC"/>
    <property type="match status" value="1"/>
</dbReference>
<keyword evidence="9" id="KW-0805">Transcription regulation</keyword>
<evidence type="ECO:0000256" key="3">
    <source>
        <dbReference type="ARBA" id="ARBA00022490"/>
    </source>
</evidence>
<dbReference type="Gene3D" id="1.10.8.60">
    <property type="match status" value="1"/>
</dbReference>
<proteinExistence type="predicted"/>
<dbReference type="SMART" id="SM00448">
    <property type="entry name" value="REC"/>
    <property type="match status" value="1"/>
</dbReference>
<dbReference type="PANTHER" id="PTHR32071">
    <property type="entry name" value="TRANSCRIPTIONAL REGULATORY PROTEIN"/>
    <property type="match status" value="1"/>
</dbReference>
<dbReference type="GeneID" id="90768556"/>
<evidence type="ECO:0000256" key="1">
    <source>
        <dbReference type="ARBA" id="ARBA00004496"/>
    </source>
</evidence>
<organism evidence="21 22">
    <name type="scientific">Roseitalea porphyridii</name>
    <dbReference type="NCBI Taxonomy" id="1852022"/>
    <lineage>
        <taxon>Bacteria</taxon>
        <taxon>Pseudomonadati</taxon>
        <taxon>Pseudomonadota</taxon>
        <taxon>Alphaproteobacteria</taxon>
        <taxon>Hyphomicrobiales</taxon>
        <taxon>Ahrensiaceae</taxon>
        <taxon>Roseitalea</taxon>
    </lineage>
</organism>
<keyword evidence="7" id="KW-0067">ATP-binding</keyword>
<dbReference type="InterPro" id="IPR003593">
    <property type="entry name" value="AAA+_ATPase"/>
</dbReference>
<dbReference type="InterPro" id="IPR025943">
    <property type="entry name" value="Sigma_54_int_dom_ATP-bd_2"/>
</dbReference>
<feature type="domain" description="Response regulatory" evidence="20">
    <location>
        <begin position="4"/>
        <end position="120"/>
    </location>
</feature>
<evidence type="ECO:0000256" key="17">
    <source>
        <dbReference type="PROSITE-ProRule" id="PRU00169"/>
    </source>
</evidence>
<dbReference type="InterPro" id="IPR011006">
    <property type="entry name" value="CheY-like_superfamily"/>
</dbReference>
<evidence type="ECO:0000256" key="13">
    <source>
        <dbReference type="ARBA" id="ARBA00023231"/>
    </source>
</evidence>
<dbReference type="InterPro" id="IPR002197">
    <property type="entry name" value="HTH_Fis"/>
</dbReference>
<evidence type="ECO:0000256" key="6">
    <source>
        <dbReference type="ARBA" id="ARBA00022741"/>
    </source>
</evidence>
<dbReference type="AlphaFoldDB" id="A0A4P6V3F1"/>
<dbReference type="SMART" id="SM00382">
    <property type="entry name" value="AAA"/>
    <property type="match status" value="1"/>
</dbReference>
<gene>
    <name evidence="21" type="ORF">E0E05_14715</name>
</gene>
<dbReference type="InterPro" id="IPR009057">
    <property type="entry name" value="Homeodomain-like_sf"/>
</dbReference>
<protein>
    <recommendedName>
        <fullName evidence="2">DNA-binding transcriptional regulator NtrC</fullName>
    </recommendedName>
    <alternativeName>
        <fullName evidence="14">Nitrogen regulation protein NR(I)</fullName>
    </alternativeName>
    <alternativeName>
        <fullName evidence="15">Nitrogen regulator I</fullName>
    </alternativeName>
</protein>
<comment type="function">
    <text evidence="16">Member of the two-component regulatory system NtrB/NtrC, which controls expression of the nitrogen-regulated (ntr) genes in response to nitrogen limitation. Phosphorylated NtrC binds directly to DNA and stimulates the formation of open promoter-sigma54-RNA polymerase complexes.</text>
</comment>
<feature type="region of interest" description="Disordered" evidence="18">
    <location>
        <begin position="413"/>
        <end position="442"/>
    </location>
</feature>
<evidence type="ECO:0000256" key="9">
    <source>
        <dbReference type="ARBA" id="ARBA00023015"/>
    </source>
</evidence>
<comment type="subcellular location">
    <subcellularLocation>
        <location evidence="1">Cytoplasm</location>
    </subcellularLocation>
</comment>
<dbReference type="SUPFAM" id="SSF46689">
    <property type="entry name" value="Homeodomain-like"/>
    <property type="match status" value="1"/>
</dbReference>
<dbReference type="Pfam" id="PF00158">
    <property type="entry name" value="Sigma54_activat"/>
    <property type="match status" value="1"/>
</dbReference>
<evidence type="ECO:0000256" key="7">
    <source>
        <dbReference type="ARBA" id="ARBA00022840"/>
    </source>
</evidence>
<evidence type="ECO:0000256" key="16">
    <source>
        <dbReference type="ARBA" id="ARBA00043886"/>
    </source>
</evidence>
<dbReference type="GO" id="GO:0005524">
    <property type="term" value="F:ATP binding"/>
    <property type="evidence" value="ECO:0007669"/>
    <property type="project" value="UniProtKB-KW"/>
</dbReference>
<evidence type="ECO:0000256" key="4">
    <source>
        <dbReference type="ARBA" id="ARBA00022491"/>
    </source>
</evidence>
<evidence type="ECO:0000256" key="2">
    <source>
        <dbReference type="ARBA" id="ARBA00019059"/>
    </source>
</evidence>
<dbReference type="FunFam" id="3.40.50.300:FF:000006">
    <property type="entry name" value="DNA-binding transcriptional regulator NtrC"/>
    <property type="match status" value="1"/>
</dbReference>
<keyword evidence="13" id="KW-0535">Nitrogen fixation</keyword>
<dbReference type="InterPro" id="IPR001789">
    <property type="entry name" value="Sig_transdc_resp-reg_receiver"/>
</dbReference>
<dbReference type="Pfam" id="PF00072">
    <property type="entry name" value="Response_reg"/>
    <property type="match status" value="1"/>
</dbReference>
<evidence type="ECO:0000313" key="22">
    <source>
        <dbReference type="Proteomes" id="UP000293719"/>
    </source>
</evidence>
<keyword evidence="10" id="KW-0238">DNA-binding</keyword>
<sequence length="507" mass="53977">MNATVLIVDDDPVQRRLAEAALTRDGMAVAACGDGTAALDHLAERRDGVSAMVLDLVMPGMDGIAVLEALRQRGDQVPVIVQTAKGSMDVAISAMRAGAFDFLVKPVAPAKLAKAVRDAVKVAESGQRRATPETFRKRAASRRQGVDLIGNGPEMTRVKRLIAKASASDIPVLIEGESGTGKELVARAIAGRGARATKPLVIVNCGAIPDNLVESILFGHEKGAFTGATEKHTGKFVEADGGTLFLDEIGELPNAAQVKLLRAIQDGHVEPVGARGGRTVDVRLVSATNRDLIAAVQTGRFREDLYYRLNVFPILTPSLRSRTGDLPELVDHLVERQARKAGLTGVPKVTDAAMEVLGAYDWPGNVRQLENELFRALVLSETGVLDAPDFAHIAAQLDGSRRPIAPMPALDRPLAPAADMPFPPAAPDGVPEPPPLRERPAADRGHCVPLLGADDHARPLAAIEADAISHAVSHYDGQMSEIARRLGIGRSTLYRKLREYGIVGGRN</sequence>
<evidence type="ECO:0000256" key="8">
    <source>
        <dbReference type="ARBA" id="ARBA00023012"/>
    </source>
</evidence>
<dbReference type="PROSITE" id="PS00676">
    <property type="entry name" value="SIGMA54_INTERACT_2"/>
    <property type="match status" value="1"/>
</dbReference>
<dbReference type="Gene3D" id="3.40.50.300">
    <property type="entry name" value="P-loop containing nucleotide triphosphate hydrolases"/>
    <property type="match status" value="1"/>
</dbReference>
<evidence type="ECO:0000256" key="10">
    <source>
        <dbReference type="ARBA" id="ARBA00023125"/>
    </source>
</evidence>
<dbReference type="GO" id="GO:0005737">
    <property type="term" value="C:cytoplasm"/>
    <property type="evidence" value="ECO:0007669"/>
    <property type="project" value="UniProtKB-SubCell"/>
</dbReference>
<evidence type="ECO:0000313" key="21">
    <source>
        <dbReference type="EMBL" id="QBK31745.1"/>
    </source>
</evidence>
<dbReference type="KEGG" id="rpod:E0E05_14715"/>
<evidence type="ECO:0000256" key="15">
    <source>
        <dbReference type="ARBA" id="ARBA00031910"/>
    </source>
</evidence>
<dbReference type="CDD" id="cd00009">
    <property type="entry name" value="AAA"/>
    <property type="match status" value="1"/>
</dbReference>
<evidence type="ECO:0000259" key="19">
    <source>
        <dbReference type="PROSITE" id="PS50045"/>
    </source>
</evidence>
<dbReference type="InterPro" id="IPR025944">
    <property type="entry name" value="Sigma_54_int_dom_CS"/>
</dbReference>
<dbReference type="Gene3D" id="3.40.50.2300">
    <property type="match status" value="1"/>
</dbReference>
<keyword evidence="6" id="KW-0547">Nucleotide-binding</keyword>
<accession>A0A4P6V3F1</accession>
<keyword evidence="5 17" id="KW-0597">Phosphoprotein</keyword>
<keyword evidence="4" id="KW-0678">Repressor</keyword>
<evidence type="ECO:0000256" key="14">
    <source>
        <dbReference type="ARBA" id="ARBA00029881"/>
    </source>
</evidence>
<dbReference type="InterPro" id="IPR025662">
    <property type="entry name" value="Sigma_54_int_dom_ATP-bd_1"/>
</dbReference>
<keyword evidence="8" id="KW-0902">Two-component regulatory system</keyword>
<feature type="modified residue" description="4-aspartylphosphate" evidence="17">
    <location>
        <position position="55"/>
    </location>
</feature>
<dbReference type="InterPro" id="IPR027417">
    <property type="entry name" value="P-loop_NTPase"/>
</dbReference>
<dbReference type="Pfam" id="PF02954">
    <property type="entry name" value="HTH_8"/>
    <property type="match status" value="1"/>
</dbReference>
<dbReference type="PROSITE" id="PS50110">
    <property type="entry name" value="RESPONSE_REGULATORY"/>
    <property type="match status" value="1"/>
</dbReference>
<dbReference type="Proteomes" id="UP000293719">
    <property type="component" value="Chromosome"/>
</dbReference>
<dbReference type="Pfam" id="PF25601">
    <property type="entry name" value="AAA_lid_14"/>
    <property type="match status" value="1"/>
</dbReference>
<keyword evidence="22" id="KW-1185">Reference proteome</keyword>
<dbReference type="GO" id="GO:0006355">
    <property type="term" value="P:regulation of DNA-templated transcription"/>
    <property type="evidence" value="ECO:0007669"/>
    <property type="project" value="InterPro"/>
</dbReference>
<name>A0A4P6V3F1_9HYPH</name>
<keyword evidence="11" id="KW-0010">Activator</keyword>
<dbReference type="RefSeq" id="WP_131617396.1">
    <property type="nucleotide sequence ID" value="NZ_CP036532.1"/>
</dbReference>
<keyword evidence="12" id="KW-0804">Transcription</keyword>
<dbReference type="InterPro" id="IPR002078">
    <property type="entry name" value="Sigma_54_int"/>
</dbReference>
<dbReference type="SUPFAM" id="SSF52540">
    <property type="entry name" value="P-loop containing nucleoside triphosphate hydrolases"/>
    <property type="match status" value="1"/>
</dbReference>
<dbReference type="GO" id="GO:0000160">
    <property type="term" value="P:phosphorelay signal transduction system"/>
    <property type="evidence" value="ECO:0007669"/>
    <property type="project" value="UniProtKB-KW"/>
</dbReference>
<keyword evidence="3" id="KW-0963">Cytoplasm</keyword>
<dbReference type="GO" id="GO:0043565">
    <property type="term" value="F:sequence-specific DNA binding"/>
    <property type="evidence" value="ECO:0007669"/>
    <property type="project" value="InterPro"/>
</dbReference>
<dbReference type="Gene3D" id="1.10.10.60">
    <property type="entry name" value="Homeodomain-like"/>
    <property type="match status" value="1"/>
</dbReference>
<dbReference type="SUPFAM" id="SSF52172">
    <property type="entry name" value="CheY-like"/>
    <property type="match status" value="1"/>
</dbReference>
<evidence type="ECO:0000256" key="11">
    <source>
        <dbReference type="ARBA" id="ARBA00023159"/>
    </source>
</evidence>
<evidence type="ECO:0000259" key="20">
    <source>
        <dbReference type="PROSITE" id="PS50110"/>
    </source>
</evidence>
<evidence type="ECO:0000256" key="5">
    <source>
        <dbReference type="ARBA" id="ARBA00022553"/>
    </source>
</evidence>
<reference evidence="21 22" key="1">
    <citation type="journal article" date="2017" name="Int. J. Syst. Evol. Microbiol.">
        <title>Roseitalea porphyridii gen. nov., sp. nov., isolated from a red alga, and reclassification of Hoeflea suaedae Chung et al. 2013 as Pseudohoeflea suaedae gen. nov., comb. nov.</title>
        <authorList>
            <person name="Hyeon J.W."/>
            <person name="Jeong S.E."/>
            <person name="Baek K."/>
            <person name="Jeon C.O."/>
        </authorList>
    </citation>
    <scope>NUCLEOTIDE SEQUENCE [LARGE SCALE GENOMIC DNA]</scope>
    <source>
        <strain evidence="21 22">MA7-20</strain>
    </source>
</reference>